<dbReference type="InterPro" id="IPR035979">
    <property type="entry name" value="RBD_domain_sf"/>
</dbReference>
<dbReference type="STRING" id="299467.A0A443SJU1"/>
<dbReference type="EMBL" id="NCKV01001792">
    <property type="protein sequence ID" value="RWS27773.1"/>
    <property type="molecule type" value="Genomic_DNA"/>
</dbReference>
<sequence length="256" mass="27839">MVGRGRGGPGGFREVLHKINSAKINGDYISSQRSSKKSDNITSIESSGEASITLVPVIGGRGKLRQTLQKIKEENNASSIAETSHNSAPALNSAIGIESGAQCLEIALIADSATSPPSKDTPTQDTHDVYVGNLGPEIESGQLHNAFAHFGEISNCRVIRETQISNSNAYGFVSFLKHEDALKAITEMNGQQLGSRVIRTNWGRKKCQFNRSSTSCYPNYYGPYSYTAINPYFNAAVMAAANVMMQMWLRRSRSNL</sequence>
<proteinExistence type="predicted"/>
<gene>
    <name evidence="4" type="ORF">B4U80_07730</name>
</gene>
<evidence type="ECO:0000313" key="4">
    <source>
        <dbReference type="EMBL" id="RWS27773.1"/>
    </source>
</evidence>
<dbReference type="AlphaFoldDB" id="A0A443SJU1"/>
<dbReference type="Gene3D" id="3.30.70.330">
    <property type="match status" value="1"/>
</dbReference>
<dbReference type="PANTHER" id="PTHR47640">
    <property type="entry name" value="TRNA SELENOCYSTEINE 1-ASSOCIATED PROTEIN 1-RELATED-RELATED"/>
    <property type="match status" value="1"/>
</dbReference>
<dbReference type="InterPro" id="IPR012677">
    <property type="entry name" value="Nucleotide-bd_a/b_plait_sf"/>
</dbReference>
<evidence type="ECO:0000313" key="5">
    <source>
        <dbReference type="Proteomes" id="UP000288716"/>
    </source>
</evidence>
<dbReference type="SUPFAM" id="SSF54928">
    <property type="entry name" value="RNA-binding domain, RBD"/>
    <property type="match status" value="1"/>
</dbReference>
<name>A0A443SJU1_9ACAR</name>
<dbReference type="InterPro" id="IPR000504">
    <property type="entry name" value="RRM_dom"/>
</dbReference>
<dbReference type="InterPro" id="IPR050825">
    <property type="entry name" value="RBM42_RBP45_47-like"/>
</dbReference>
<dbReference type="GO" id="GO:0000184">
    <property type="term" value="P:nuclear-transcribed mRNA catabolic process, nonsense-mediated decay"/>
    <property type="evidence" value="ECO:0007669"/>
    <property type="project" value="TreeGrafter"/>
</dbReference>
<feature type="domain" description="RRM" evidence="3">
    <location>
        <begin position="127"/>
        <end position="205"/>
    </location>
</feature>
<dbReference type="SMART" id="SM00360">
    <property type="entry name" value="RRM"/>
    <property type="match status" value="1"/>
</dbReference>
<reference evidence="4 5" key="1">
    <citation type="journal article" date="2018" name="Gigascience">
        <title>Genomes of trombidid mites reveal novel predicted allergens and laterally-transferred genes associated with secondary metabolism.</title>
        <authorList>
            <person name="Dong X."/>
            <person name="Chaisiri K."/>
            <person name="Xia D."/>
            <person name="Armstrong S.D."/>
            <person name="Fang Y."/>
            <person name="Donnelly M.J."/>
            <person name="Kadowaki T."/>
            <person name="McGarry J.W."/>
            <person name="Darby A.C."/>
            <person name="Makepeace B.L."/>
        </authorList>
    </citation>
    <scope>NUCLEOTIDE SEQUENCE [LARGE SCALE GENOMIC DNA]</scope>
    <source>
        <strain evidence="4">UoL-UT</strain>
    </source>
</reference>
<organism evidence="4 5">
    <name type="scientific">Leptotrombidium deliense</name>
    <dbReference type="NCBI Taxonomy" id="299467"/>
    <lineage>
        <taxon>Eukaryota</taxon>
        <taxon>Metazoa</taxon>
        <taxon>Ecdysozoa</taxon>
        <taxon>Arthropoda</taxon>
        <taxon>Chelicerata</taxon>
        <taxon>Arachnida</taxon>
        <taxon>Acari</taxon>
        <taxon>Acariformes</taxon>
        <taxon>Trombidiformes</taxon>
        <taxon>Prostigmata</taxon>
        <taxon>Anystina</taxon>
        <taxon>Parasitengona</taxon>
        <taxon>Trombiculoidea</taxon>
        <taxon>Trombiculidae</taxon>
        <taxon>Leptotrombidium</taxon>
    </lineage>
</organism>
<dbReference type="GO" id="GO:0003729">
    <property type="term" value="F:mRNA binding"/>
    <property type="evidence" value="ECO:0007669"/>
    <property type="project" value="InterPro"/>
</dbReference>
<dbReference type="Pfam" id="PF00076">
    <property type="entry name" value="RRM_1"/>
    <property type="match status" value="1"/>
</dbReference>
<protein>
    <submittedName>
        <fullName evidence="4">Putative TIA1 protein-like protein</fullName>
    </submittedName>
</protein>
<keyword evidence="5" id="KW-1185">Reference proteome</keyword>
<dbReference type="PROSITE" id="PS50102">
    <property type="entry name" value="RRM"/>
    <property type="match status" value="1"/>
</dbReference>
<dbReference type="VEuPathDB" id="VectorBase:LDEU004267"/>
<accession>A0A443SJU1</accession>
<keyword evidence="1 2" id="KW-0694">RNA-binding</keyword>
<dbReference type="GO" id="GO:0043488">
    <property type="term" value="P:regulation of mRNA stability"/>
    <property type="evidence" value="ECO:0007669"/>
    <property type="project" value="TreeGrafter"/>
</dbReference>
<dbReference type="Proteomes" id="UP000288716">
    <property type="component" value="Unassembled WGS sequence"/>
</dbReference>
<dbReference type="GO" id="GO:0034063">
    <property type="term" value="P:stress granule assembly"/>
    <property type="evidence" value="ECO:0007669"/>
    <property type="project" value="TreeGrafter"/>
</dbReference>
<evidence type="ECO:0000256" key="2">
    <source>
        <dbReference type="PROSITE-ProRule" id="PRU00176"/>
    </source>
</evidence>
<dbReference type="OrthoDB" id="439808at2759"/>
<comment type="caution">
    <text evidence="4">The sequence shown here is derived from an EMBL/GenBank/DDBJ whole genome shotgun (WGS) entry which is preliminary data.</text>
</comment>
<dbReference type="PANTHER" id="PTHR47640:SF5">
    <property type="entry name" value="RRM DOMAIN-CONTAINING PROTEIN"/>
    <property type="match status" value="1"/>
</dbReference>
<evidence type="ECO:0000259" key="3">
    <source>
        <dbReference type="PROSITE" id="PS50102"/>
    </source>
</evidence>
<evidence type="ECO:0000256" key="1">
    <source>
        <dbReference type="ARBA" id="ARBA00022884"/>
    </source>
</evidence>
<dbReference type="GO" id="GO:0010494">
    <property type="term" value="C:cytoplasmic stress granule"/>
    <property type="evidence" value="ECO:0007669"/>
    <property type="project" value="TreeGrafter"/>
</dbReference>